<organism evidence="1 2">
    <name type="scientific">Aeromonas encheleia</name>
    <dbReference type="NCBI Taxonomy" id="73010"/>
    <lineage>
        <taxon>Bacteria</taxon>
        <taxon>Pseudomonadati</taxon>
        <taxon>Pseudomonadota</taxon>
        <taxon>Gammaproteobacteria</taxon>
        <taxon>Aeromonadales</taxon>
        <taxon>Aeromonadaceae</taxon>
        <taxon>Aeromonas</taxon>
    </lineage>
</organism>
<gene>
    <name evidence="1" type="ORF">NHF51_15575</name>
</gene>
<protein>
    <submittedName>
        <fullName evidence="1">Uncharacterized protein</fullName>
    </submittedName>
</protein>
<keyword evidence="2" id="KW-1185">Reference proteome</keyword>
<dbReference type="RefSeq" id="WP_252994871.1">
    <property type="nucleotide sequence ID" value="NZ_CP099717.1"/>
</dbReference>
<evidence type="ECO:0000313" key="1">
    <source>
        <dbReference type="EMBL" id="USV56754.1"/>
    </source>
</evidence>
<accession>A0AAE9SDW2</accession>
<name>A0AAE9SDW2_9GAMM</name>
<dbReference type="Proteomes" id="UP001056890">
    <property type="component" value="Chromosome"/>
</dbReference>
<dbReference type="AlphaFoldDB" id="A0AAE9SDW2"/>
<dbReference type="EMBL" id="CP099717">
    <property type="protein sequence ID" value="USV56754.1"/>
    <property type="molecule type" value="Genomic_DNA"/>
</dbReference>
<reference evidence="1" key="1">
    <citation type="submission" date="2022-06" db="EMBL/GenBank/DDBJ databases">
        <title>Complete Genome of Aeromonas sp. Strain SOD01 Isolated from an Urban Freshwater Stream.</title>
        <authorList>
            <person name="Williams L.E."/>
            <person name="Brysgel T."/>
            <person name="Capestro E.M."/>
            <person name="Foltz G.V."/>
            <person name="Gardner A.E."/>
            <person name="Ingrassia J."/>
            <person name="Peterson E."/>
            <person name="Arruda J."/>
            <person name="Flaherty I."/>
            <person name="Hunt M."/>
            <person name="Pappas G."/>
            <person name="Ramsaran S."/>
            <person name="Rocha M."/>
        </authorList>
    </citation>
    <scope>NUCLEOTIDE SEQUENCE</scope>
    <source>
        <strain evidence="1">SOD01</strain>
    </source>
</reference>
<proteinExistence type="predicted"/>
<sequence length="61" mass="7001">MRQSAWSMEGEKAAIGLRWMGVRGYFEAQLQGFRHLPDRLLAHGLAEEVADDWRDQKQVSA</sequence>
<evidence type="ECO:0000313" key="2">
    <source>
        <dbReference type="Proteomes" id="UP001056890"/>
    </source>
</evidence>